<name>A0A176QAL3_9MICO</name>
<evidence type="ECO:0000313" key="8">
    <source>
        <dbReference type="Proteomes" id="UP000076976"/>
    </source>
</evidence>
<evidence type="ECO:0000259" key="6">
    <source>
        <dbReference type="Pfam" id="PF17384"/>
    </source>
</evidence>
<keyword evidence="8" id="KW-1185">Reference proteome</keyword>
<dbReference type="HAMAP" id="MF_01077">
    <property type="entry name" value="RimP"/>
    <property type="match status" value="1"/>
</dbReference>
<comment type="caution">
    <text evidence="7">The sequence shown here is derived from an EMBL/GenBank/DDBJ whole genome shotgun (WGS) entry which is preliminary data.</text>
</comment>
<dbReference type="Gene3D" id="3.30.300.70">
    <property type="entry name" value="RimP-like superfamily, N-terminal"/>
    <property type="match status" value="1"/>
</dbReference>
<dbReference type="Pfam" id="PF17384">
    <property type="entry name" value="DUF150_C"/>
    <property type="match status" value="1"/>
</dbReference>
<dbReference type="InterPro" id="IPR028989">
    <property type="entry name" value="RimP_N"/>
</dbReference>
<comment type="subcellular location">
    <subcellularLocation>
        <location evidence="3">Cytoplasm</location>
    </subcellularLocation>
</comment>
<evidence type="ECO:0000256" key="3">
    <source>
        <dbReference type="HAMAP-Rule" id="MF_01077"/>
    </source>
</evidence>
<evidence type="ECO:0000256" key="4">
    <source>
        <dbReference type="SAM" id="MobiDB-lite"/>
    </source>
</evidence>
<sequence length="184" mass="19796">MSLEHDLRELVAPALGADVVVDDVTVTPAGRRRVVRVTVDRALDGLGGTDPVEPLSLDEVADATRAVSDVLDAGDALGSQPYTLEVSTPGVSRPLTTPEHLRRNLGRLVEVERTDGGPVTGRVLEVTPSTLRLQIPAERKTPASEVEIPLPDITRGRVQVEFSRPDADETESPSDQPEQPDESR</sequence>
<comment type="function">
    <text evidence="3">Required for maturation of 30S ribosomal subunits.</text>
</comment>
<comment type="similarity">
    <text evidence="3">Belongs to the RimP family.</text>
</comment>
<dbReference type="SUPFAM" id="SSF75420">
    <property type="entry name" value="YhbC-like, N-terminal domain"/>
    <property type="match status" value="1"/>
</dbReference>
<dbReference type="PANTHER" id="PTHR33867:SF1">
    <property type="entry name" value="RIBOSOME MATURATION FACTOR RIMP"/>
    <property type="match status" value="1"/>
</dbReference>
<feature type="domain" description="Ribosome maturation factor RimP C-terminal" evidence="6">
    <location>
        <begin position="95"/>
        <end position="162"/>
    </location>
</feature>
<accession>A0A176QAL3</accession>
<feature type="region of interest" description="Disordered" evidence="4">
    <location>
        <begin position="139"/>
        <end position="184"/>
    </location>
</feature>
<protein>
    <recommendedName>
        <fullName evidence="3">Ribosome maturation factor RimP</fullName>
    </recommendedName>
</protein>
<evidence type="ECO:0000256" key="1">
    <source>
        <dbReference type="ARBA" id="ARBA00022490"/>
    </source>
</evidence>
<evidence type="ECO:0000256" key="2">
    <source>
        <dbReference type="ARBA" id="ARBA00022517"/>
    </source>
</evidence>
<proteinExistence type="inferred from homology"/>
<evidence type="ECO:0000313" key="7">
    <source>
        <dbReference type="EMBL" id="OAB86763.1"/>
    </source>
</evidence>
<gene>
    <name evidence="3" type="primary">rimP</name>
    <name evidence="7" type="ORF">AWH69_09965</name>
</gene>
<dbReference type="InterPro" id="IPR035956">
    <property type="entry name" value="RimP_N_sf"/>
</dbReference>
<dbReference type="GO" id="GO:0000028">
    <property type="term" value="P:ribosomal small subunit assembly"/>
    <property type="evidence" value="ECO:0007669"/>
    <property type="project" value="TreeGrafter"/>
</dbReference>
<keyword evidence="1 3" id="KW-0963">Cytoplasm</keyword>
<feature type="domain" description="Ribosome maturation factor RimP N-terminal" evidence="5">
    <location>
        <begin position="21"/>
        <end position="91"/>
    </location>
</feature>
<dbReference type="GO" id="GO:0006412">
    <property type="term" value="P:translation"/>
    <property type="evidence" value="ECO:0007669"/>
    <property type="project" value="TreeGrafter"/>
</dbReference>
<dbReference type="CDD" id="cd01734">
    <property type="entry name" value="YlxS_C"/>
    <property type="match status" value="1"/>
</dbReference>
<dbReference type="InterPro" id="IPR028998">
    <property type="entry name" value="RimP_C"/>
</dbReference>
<dbReference type="GO" id="GO:0005829">
    <property type="term" value="C:cytosol"/>
    <property type="evidence" value="ECO:0007669"/>
    <property type="project" value="TreeGrafter"/>
</dbReference>
<dbReference type="RefSeq" id="WP_068274869.1">
    <property type="nucleotide sequence ID" value="NZ_LQZG01000003.1"/>
</dbReference>
<evidence type="ECO:0000259" key="5">
    <source>
        <dbReference type="Pfam" id="PF02576"/>
    </source>
</evidence>
<dbReference type="Pfam" id="PF02576">
    <property type="entry name" value="RimP_N"/>
    <property type="match status" value="1"/>
</dbReference>
<dbReference type="STRING" id="262209.AWH69_09965"/>
<dbReference type="EMBL" id="LQZG01000003">
    <property type="protein sequence ID" value="OAB86763.1"/>
    <property type="molecule type" value="Genomic_DNA"/>
</dbReference>
<keyword evidence="2 3" id="KW-0690">Ribosome biogenesis</keyword>
<dbReference type="SUPFAM" id="SSF74942">
    <property type="entry name" value="YhbC-like, C-terminal domain"/>
    <property type="match status" value="1"/>
</dbReference>
<reference evidence="7 8" key="1">
    <citation type="submission" date="2016-01" db="EMBL/GenBank/DDBJ databases">
        <title>Janibacter melonis strain CD11_4 genome sequencing and assembly.</title>
        <authorList>
            <person name="Nair G.R."/>
            <person name="Kaur G."/>
            <person name="Chander A.M."/>
            <person name="Mayilraj S."/>
        </authorList>
    </citation>
    <scope>NUCLEOTIDE SEQUENCE [LARGE SCALE GENOMIC DNA]</scope>
    <source>
        <strain evidence="7 8">CD11-4</strain>
    </source>
</reference>
<dbReference type="Proteomes" id="UP000076976">
    <property type="component" value="Unassembled WGS sequence"/>
</dbReference>
<dbReference type="InterPro" id="IPR036847">
    <property type="entry name" value="RimP_C_sf"/>
</dbReference>
<dbReference type="PANTHER" id="PTHR33867">
    <property type="entry name" value="RIBOSOME MATURATION FACTOR RIMP"/>
    <property type="match status" value="1"/>
</dbReference>
<dbReference type="NCBIfam" id="NF000930">
    <property type="entry name" value="PRK00092.2-2"/>
    <property type="match status" value="1"/>
</dbReference>
<organism evidence="7 8">
    <name type="scientific">Janibacter melonis</name>
    <dbReference type="NCBI Taxonomy" id="262209"/>
    <lineage>
        <taxon>Bacteria</taxon>
        <taxon>Bacillati</taxon>
        <taxon>Actinomycetota</taxon>
        <taxon>Actinomycetes</taxon>
        <taxon>Micrococcales</taxon>
        <taxon>Intrasporangiaceae</taxon>
        <taxon>Janibacter</taxon>
    </lineage>
</organism>
<dbReference type="InterPro" id="IPR003728">
    <property type="entry name" value="Ribosome_maturation_RimP"/>
</dbReference>
<dbReference type="AlphaFoldDB" id="A0A176QAL3"/>